<evidence type="ECO:0000256" key="2">
    <source>
        <dbReference type="ARBA" id="ARBA00022763"/>
    </source>
</evidence>
<dbReference type="PANTHER" id="PTHR30562">
    <property type="entry name" value="UVRC/OXIDOREDUCTASE"/>
    <property type="match status" value="1"/>
</dbReference>
<dbReference type="Pfam" id="PF14520">
    <property type="entry name" value="HHH_5"/>
    <property type="match status" value="1"/>
</dbReference>
<evidence type="ECO:0000256" key="9">
    <source>
        <dbReference type="SAM" id="MobiDB-lite"/>
    </source>
</evidence>
<dbReference type="SUPFAM" id="SSF82771">
    <property type="entry name" value="GIY-YIG endonuclease"/>
    <property type="match status" value="1"/>
</dbReference>
<feature type="region of interest" description="Disordered" evidence="9">
    <location>
        <begin position="1"/>
        <end position="27"/>
    </location>
</feature>
<dbReference type="InterPro" id="IPR000305">
    <property type="entry name" value="GIY-YIG_endonuc"/>
</dbReference>
<keyword evidence="8" id="KW-0175">Coiled coil</keyword>
<dbReference type="NCBIfam" id="NF001824">
    <property type="entry name" value="PRK00558.1-5"/>
    <property type="match status" value="1"/>
</dbReference>
<comment type="similarity">
    <text evidence="7">Belongs to the UvrC family.</text>
</comment>
<evidence type="ECO:0000256" key="3">
    <source>
        <dbReference type="ARBA" id="ARBA00022769"/>
    </source>
</evidence>
<dbReference type="Pfam" id="PF01541">
    <property type="entry name" value="GIY-YIG"/>
    <property type="match status" value="1"/>
</dbReference>
<feature type="domain" description="UVR" evidence="10">
    <location>
        <begin position="248"/>
        <end position="283"/>
    </location>
</feature>
<dbReference type="SMART" id="SM00278">
    <property type="entry name" value="HhH1"/>
    <property type="match status" value="2"/>
</dbReference>
<evidence type="ECO:0000256" key="5">
    <source>
        <dbReference type="ARBA" id="ARBA00023204"/>
    </source>
</evidence>
<dbReference type="Gene3D" id="3.30.420.340">
    <property type="entry name" value="UvrC, RNAse H endonuclease domain"/>
    <property type="match status" value="1"/>
</dbReference>
<dbReference type="Proteomes" id="UP001166585">
    <property type="component" value="Unassembled WGS sequence"/>
</dbReference>
<feature type="domain" description="GIY-YIG" evidence="11">
    <location>
        <begin position="60"/>
        <end position="138"/>
    </location>
</feature>
<name>A0ABS5RAA7_9HYPH</name>
<dbReference type="NCBIfam" id="TIGR00194">
    <property type="entry name" value="uvrC"/>
    <property type="match status" value="1"/>
</dbReference>
<dbReference type="InterPro" id="IPR004791">
    <property type="entry name" value="UvrC"/>
</dbReference>
<dbReference type="Gene3D" id="4.10.860.10">
    <property type="entry name" value="UVR domain"/>
    <property type="match status" value="1"/>
</dbReference>
<dbReference type="InterPro" id="IPR010994">
    <property type="entry name" value="RuvA_2-like"/>
</dbReference>
<dbReference type="RefSeq" id="WP_213756551.1">
    <property type="nucleotide sequence ID" value="NZ_JAHCQH010000020.1"/>
</dbReference>
<evidence type="ECO:0000313" key="14">
    <source>
        <dbReference type="Proteomes" id="UP001166585"/>
    </source>
</evidence>
<dbReference type="PANTHER" id="PTHR30562:SF1">
    <property type="entry name" value="UVRABC SYSTEM PROTEIN C"/>
    <property type="match status" value="1"/>
</dbReference>
<keyword evidence="5 7" id="KW-0234">DNA repair</keyword>
<proteinExistence type="inferred from homology"/>
<accession>A0ABS5RAA7</accession>
<dbReference type="Pfam" id="PF02151">
    <property type="entry name" value="UVR"/>
    <property type="match status" value="1"/>
</dbReference>
<keyword evidence="14" id="KW-1185">Reference proteome</keyword>
<comment type="caution">
    <text evidence="13">The sequence shown here is derived from an EMBL/GenBank/DDBJ whole genome shotgun (WGS) entry which is preliminary data.</text>
</comment>
<dbReference type="SUPFAM" id="SSF46600">
    <property type="entry name" value="C-terminal UvrC-binding domain of UvrB"/>
    <property type="match status" value="1"/>
</dbReference>
<gene>
    <name evidence="7 13" type="primary">uvrC</name>
    <name evidence="13" type="ORF">KIP89_15915</name>
</gene>
<organism evidence="13 14">
    <name type="scientific">Ancylobacter radicis</name>
    <dbReference type="NCBI Taxonomy" id="2836179"/>
    <lineage>
        <taxon>Bacteria</taxon>
        <taxon>Pseudomonadati</taxon>
        <taxon>Pseudomonadota</taxon>
        <taxon>Alphaproteobacteria</taxon>
        <taxon>Hyphomicrobiales</taxon>
        <taxon>Xanthobacteraceae</taxon>
        <taxon>Ancylobacter</taxon>
    </lineage>
</organism>
<dbReference type="HAMAP" id="MF_00203">
    <property type="entry name" value="UvrC"/>
    <property type="match status" value="1"/>
</dbReference>
<dbReference type="InterPro" id="IPR038476">
    <property type="entry name" value="UvrC_RNase_H_dom_sf"/>
</dbReference>
<dbReference type="EMBL" id="JAHCQH010000020">
    <property type="protein sequence ID" value="MBS9478601.1"/>
    <property type="molecule type" value="Genomic_DNA"/>
</dbReference>
<dbReference type="SUPFAM" id="SSF47781">
    <property type="entry name" value="RuvA domain 2-like"/>
    <property type="match status" value="1"/>
</dbReference>
<evidence type="ECO:0000313" key="13">
    <source>
        <dbReference type="EMBL" id="MBS9478601.1"/>
    </source>
</evidence>
<dbReference type="InterPro" id="IPR047296">
    <property type="entry name" value="GIY-YIG_UvrC_Cho"/>
</dbReference>
<keyword evidence="3 7" id="KW-0228">DNA excision</keyword>
<comment type="function">
    <text evidence="7">The UvrABC repair system catalyzes the recognition and processing of DNA lesions. UvrC both incises the 5' and 3' sides of the lesion. The N-terminal half is responsible for the 3' incision and the C-terminal half is responsible for the 5' incision.</text>
</comment>
<keyword evidence="1 7" id="KW-0963">Cytoplasm</keyword>
<keyword evidence="2 7" id="KW-0227">DNA damage</keyword>
<evidence type="ECO:0000256" key="1">
    <source>
        <dbReference type="ARBA" id="ARBA00022490"/>
    </source>
</evidence>
<evidence type="ECO:0000256" key="4">
    <source>
        <dbReference type="ARBA" id="ARBA00022881"/>
    </source>
</evidence>
<feature type="region of interest" description="Disordered" evidence="9">
    <location>
        <begin position="498"/>
        <end position="559"/>
    </location>
</feature>
<dbReference type="Gene3D" id="3.40.1440.10">
    <property type="entry name" value="GIY-YIG endonuclease"/>
    <property type="match status" value="1"/>
</dbReference>
<comment type="subunit">
    <text evidence="7">Interacts with UvrB in an incision complex.</text>
</comment>
<dbReference type="CDD" id="cd10434">
    <property type="entry name" value="GIY-YIG_UvrC_Cho"/>
    <property type="match status" value="1"/>
</dbReference>
<dbReference type="PROSITE" id="PS50151">
    <property type="entry name" value="UVR"/>
    <property type="match status" value="1"/>
</dbReference>
<evidence type="ECO:0000259" key="12">
    <source>
        <dbReference type="PROSITE" id="PS50165"/>
    </source>
</evidence>
<evidence type="ECO:0000256" key="6">
    <source>
        <dbReference type="ARBA" id="ARBA00023236"/>
    </source>
</evidence>
<dbReference type="InterPro" id="IPR050066">
    <property type="entry name" value="UvrABC_protein_C"/>
</dbReference>
<reference evidence="13" key="1">
    <citation type="submission" date="2021-05" db="EMBL/GenBank/DDBJ databases">
        <authorList>
            <person name="Sun Q."/>
            <person name="Inoue M."/>
        </authorList>
    </citation>
    <scope>NUCLEOTIDE SEQUENCE</scope>
    <source>
        <strain evidence="13">VKM B-3255</strain>
    </source>
</reference>
<dbReference type="InterPro" id="IPR001162">
    <property type="entry name" value="UvrC_RNase_H_dom"/>
</dbReference>
<evidence type="ECO:0000259" key="11">
    <source>
        <dbReference type="PROSITE" id="PS50164"/>
    </source>
</evidence>
<dbReference type="InterPro" id="IPR036876">
    <property type="entry name" value="UVR_dom_sf"/>
</dbReference>
<dbReference type="Pfam" id="PF22920">
    <property type="entry name" value="UvrC_RNaseH"/>
    <property type="match status" value="1"/>
</dbReference>
<feature type="domain" description="UvrC family homology region profile" evidence="12">
    <location>
        <begin position="299"/>
        <end position="581"/>
    </location>
</feature>
<keyword evidence="4 7" id="KW-0267">Excision nuclease</keyword>
<protein>
    <recommendedName>
        <fullName evidence="7">UvrABC system protein C</fullName>
        <shortName evidence="7">Protein UvrC</shortName>
    </recommendedName>
    <alternativeName>
        <fullName evidence="7">Excinuclease ABC subunit C</fullName>
    </alternativeName>
</protein>
<dbReference type="Pfam" id="PF08459">
    <property type="entry name" value="UvrC_RNaseH_dom"/>
    <property type="match status" value="1"/>
</dbReference>
<dbReference type="PROSITE" id="PS50164">
    <property type="entry name" value="GIY_YIG"/>
    <property type="match status" value="1"/>
</dbReference>
<comment type="subcellular location">
    <subcellularLocation>
        <location evidence="7">Cytoplasm</location>
    </subcellularLocation>
</comment>
<dbReference type="Gene3D" id="1.10.150.20">
    <property type="entry name" value="5' to 3' exonuclease, C-terminal subdomain"/>
    <property type="match status" value="1"/>
</dbReference>
<evidence type="ECO:0000259" key="10">
    <source>
        <dbReference type="PROSITE" id="PS50151"/>
    </source>
</evidence>
<dbReference type="InterPro" id="IPR001943">
    <property type="entry name" value="UVR_dom"/>
</dbReference>
<keyword evidence="6 7" id="KW-0742">SOS response</keyword>
<evidence type="ECO:0000256" key="7">
    <source>
        <dbReference type="HAMAP-Rule" id="MF_00203"/>
    </source>
</evidence>
<feature type="coiled-coil region" evidence="8">
    <location>
        <begin position="248"/>
        <end position="275"/>
    </location>
</feature>
<dbReference type="PROSITE" id="PS50165">
    <property type="entry name" value="UVRC"/>
    <property type="match status" value="1"/>
</dbReference>
<sequence>MIARPTQDLPDLDDADDSAGPEGEEELLLVSTEADEAEPAPGSVAMGRAAIQRAIKHAPNGPGVYRMIGTDGGVLYVGKAKSIKKRIVAYTRPAGLTARIMRMVASTAEMEFVSTGTETEALLLEANLIKQLRPRFNVLLRDDKSFPYILITKDHVSPQITKHRGARNRPGDYYGPFASVWAVNRTINALQKAFLVRSCSDSFYEARTRPCLLFQIKRCAGPCTGEVAHTDYADYVREARDFLSGKSRAVKEELAREMERASEELEFERAAALRDRLAALSAVQGTQGINPRSVEEADVFAIHQEGGATCVQVFFFRTGQNWGNHALYPRADRSLETGEVLGSFLAQFYEDKPCPRLVLLSDDIGERELLEEALSARAGHRVEIATPRRGEKRELVEHALQNAREALGRKLAESASQTRLLEELRRAFELPDVPRRIEVYDNSHIMGSNAVGGMIVAGPEGFAKSQYRKFNIRSTELTPGDDYGMMREVLTRRFSRLMKEAPRTPRASTPAPSPPGGEGWDEGASAETGSALPLTDPLRGPPLLDGEREGTEEAEAASTAWPDLVLIDGGPGQLKAASETLASLGITDVPLIGVAKGPDRDAGRETFYREGSAPFRLEPRDPVLYFVQRLRDEAHRFAIGSHRARRKKDITQSGLQEIPGVGPSRKRALLHHFGTLKAIERASLADLEAVPGVNAATARAVYDFFHAKPGR</sequence>
<dbReference type="InterPro" id="IPR003583">
    <property type="entry name" value="Hlx-hairpin-Hlx_DNA-bd_motif"/>
</dbReference>
<feature type="compositionally biased region" description="Acidic residues" evidence="9">
    <location>
        <begin position="10"/>
        <end position="27"/>
    </location>
</feature>
<evidence type="ECO:0000256" key="8">
    <source>
        <dbReference type="SAM" id="Coils"/>
    </source>
</evidence>
<dbReference type="SMART" id="SM00465">
    <property type="entry name" value="GIYc"/>
    <property type="match status" value="1"/>
</dbReference>
<dbReference type="InterPro" id="IPR035901">
    <property type="entry name" value="GIY-YIG_endonuc_sf"/>
</dbReference>